<keyword evidence="2" id="KW-1185">Reference proteome</keyword>
<proteinExistence type="predicted"/>
<accession>A0A921Z743</accession>
<evidence type="ECO:0000313" key="1">
    <source>
        <dbReference type="EMBL" id="KAG6452006.1"/>
    </source>
</evidence>
<organism evidence="1 2">
    <name type="scientific">Manduca sexta</name>
    <name type="common">Tobacco hawkmoth</name>
    <name type="synonym">Tobacco hornworm</name>
    <dbReference type="NCBI Taxonomy" id="7130"/>
    <lineage>
        <taxon>Eukaryota</taxon>
        <taxon>Metazoa</taxon>
        <taxon>Ecdysozoa</taxon>
        <taxon>Arthropoda</taxon>
        <taxon>Hexapoda</taxon>
        <taxon>Insecta</taxon>
        <taxon>Pterygota</taxon>
        <taxon>Neoptera</taxon>
        <taxon>Endopterygota</taxon>
        <taxon>Lepidoptera</taxon>
        <taxon>Glossata</taxon>
        <taxon>Ditrysia</taxon>
        <taxon>Bombycoidea</taxon>
        <taxon>Sphingidae</taxon>
        <taxon>Sphinginae</taxon>
        <taxon>Sphingini</taxon>
        <taxon>Manduca</taxon>
    </lineage>
</organism>
<name>A0A921Z743_MANSE</name>
<dbReference type="EMBL" id="JH668416">
    <property type="protein sequence ID" value="KAG6452006.1"/>
    <property type="molecule type" value="Genomic_DNA"/>
</dbReference>
<reference evidence="1" key="1">
    <citation type="journal article" date="2016" name="Insect Biochem. Mol. Biol.">
        <title>Multifaceted biological insights from a draft genome sequence of the tobacco hornworm moth, Manduca sexta.</title>
        <authorList>
            <person name="Kanost M.R."/>
            <person name="Arrese E.L."/>
            <person name="Cao X."/>
            <person name="Chen Y.R."/>
            <person name="Chellapilla S."/>
            <person name="Goldsmith M.R."/>
            <person name="Grosse-Wilde E."/>
            <person name="Heckel D.G."/>
            <person name="Herndon N."/>
            <person name="Jiang H."/>
            <person name="Papanicolaou A."/>
            <person name="Qu J."/>
            <person name="Soulages J.L."/>
            <person name="Vogel H."/>
            <person name="Walters J."/>
            <person name="Waterhouse R.M."/>
            <person name="Ahn S.J."/>
            <person name="Almeida F.C."/>
            <person name="An C."/>
            <person name="Aqrawi P."/>
            <person name="Bretschneider A."/>
            <person name="Bryant W.B."/>
            <person name="Bucks S."/>
            <person name="Chao H."/>
            <person name="Chevignon G."/>
            <person name="Christen J.M."/>
            <person name="Clarke D.F."/>
            <person name="Dittmer N.T."/>
            <person name="Ferguson L.C.F."/>
            <person name="Garavelou S."/>
            <person name="Gordon K.H.J."/>
            <person name="Gunaratna R.T."/>
            <person name="Han Y."/>
            <person name="Hauser F."/>
            <person name="He Y."/>
            <person name="Heidel-Fischer H."/>
            <person name="Hirsh A."/>
            <person name="Hu Y."/>
            <person name="Jiang H."/>
            <person name="Kalra D."/>
            <person name="Klinner C."/>
            <person name="Konig C."/>
            <person name="Kovar C."/>
            <person name="Kroll A.R."/>
            <person name="Kuwar S.S."/>
            <person name="Lee S.L."/>
            <person name="Lehman R."/>
            <person name="Li K."/>
            <person name="Li Z."/>
            <person name="Liang H."/>
            <person name="Lovelace S."/>
            <person name="Lu Z."/>
            <person name="Mansfield J.H."/>
            <person name="McCulloch K.J."/>
            <person name="Mathew T."/>
            <person name="Morton B."/>
            <person name="Muzny D.M."/>
            <person name="Neunemann D."/>
            <person name="Ongeri F."/>
            <person name="Pauchet Y."/>
            <person name="Pu L.L."/>
            <person name="Pyrousis I."/>
            <person name="Rao X.J."/>
            <person name="Redding A."/>
            <person name="Roesel C."/>
            <person name="Sanchez-Gracia A."/>
            <person name="Schaack S."/>
            <person name="Shukla A."/>
            <person name="Tetreau G."/>
            <person name="Wang Y."/>
            <person name="Xiong G.H."/>
            <person name="Traut W."/>
            <person name="Walsh T.K."/>
            <person name="Worley K.C."/>
            <person name="Wu D."/>
            <person name="Wu W."/>
            <person name="Wu Y.Q."/>
            <person name="Zhang X."/>
            <person name="Zou Z."/>
            <person name="Zucker H."/>
            <person name="Briscoe A.D."/>
            <person name="Burmester T."/>
            <person name="Clem R.J."/>
            <person name="Feyereisen R."/>
            <person name="Grimmelikhuijzen C.J.P."/>
            <person name="Hamodrakas S.J."/>
            <person name="Hansson B.S."/>
            <person name="Huguet E."/>
            <person name="Jermiin L.S."/>
            <person name="Lan Q."/>
            <person name="Lehman H.K."/>
            <person name="Lorenzen M."/>
            <person name="Merzendorfer H."/>
            <person name="Michalopoulos I."/>
            <person name="Morton D.B."/>
            <person name="Muthukrishnan S."/>
            <person name="Oakeshott J.G."/>
            <person name="Palmer W."/>
            <person name="Park Y."/>
            <person name="Passarelli A.L."/>
            <person name="Rozas J."/>
            <person name="Schwartz L.M."/>
            <person name="Smith W."/>
            <person name="Southgate A."/>
            <person name="Vilcinskas A."/>
            <person name="Vogt R."/>
            <person name="Wang P."/>
            <person name="Werren J."/>
            <person name="Yu X.Q."/>
            <person name="Zhou J.J."/>
            <person name="Brown S.J."/>
            <person name="Scherer S.E."/>
            <person name="Richards S."/>
            <person name="Blissard G.W."/>
        </authorList>
    </citation>
    <scope>NUCLEOTIDE SEQUENCE</scope>
</reference>
<comment type="caution">
    <text evidence="1">The sequence shown here is derived from an EMBL/GenBank/DDBJ whole genome shotgun (WGS) entry which is preliminary data.</text>
</comment>
<reference evidence="1" key="2">
    <citation type="submission" date="2020-12" db="EMBL/GenBank/DDBJ databases">
        <authorList>
            <person name="Kanost M."/>
        </authorList>
    </citation>
    <scope>NUCLEOTIDE SEQUENCE</scope>
</reference>
<dbReference type="Proteomes" id="UP000791440">
    <property type="component" value="Unassembled WGS sequence"/>
</dbReference>
<dbReference type="OrthoDB" id="7465688at2759"/>
<protein>
    <submittedName>
        <fullName evidence="1">Uncharacterized protein</fullName>
    </submittedName>
</protein>
<dbReference type="AlphaFoldDB" id="A0A921Z743"/>
<evidence type="ECO:0000313" key="2">
    <source>
        <dbReference type="Proteomes" id="UP000791440"/>
    </source>
</evidence>
<gene>
    <name evidence="1" type="ORF">O3G_MSEX007420</name>
</gene>
<sequence length="575" mass="66475">MSITENIRQEITKLVPASVINEISCFVFFESHPRDRNPIDIAVCTKSVEVKEFFQRDLVSSLRLDIQEVSDITLFRNDRADPFYLIFGGDQLLIISRGENLKIHKRINNVDRYEIEDTLCDGRASLKVFLNDDAVPLVFDDNFETVEEITNEDDVTAPIVTELLRKLTEAKYSVKCNEKMYEKLVNLRQMALFSKYQVNSTDGALSINGLKEIASALKIETLVPWVKMCNRKIVIIFEITNQDVQLIEDIQVLLHGTTRPVVTYTTKLFEKNDKPPFYKEKDVHNLQPNNKVAITVVVDLNELKCNVFSKVMFEAVVMFKKKEEFLLPLERINLSSFDTLKEGFDVLNKESVDDPNIILAILATTEKIDLHLRHIKRDGEKDIEIPEIFCTYLNMERVPNMNNVVIYRQSSYHILHGIMIVNLDTESHRNDYNISVYTRLPSQILSLIHFIHDAVPAKIVITTPNYKIKDINDEVIPFNKDISTIDSHLNYREYGRSILNRTSTLLEYLDRMMIKMNSSKNTTVQSKIGREIHLFADGVENYLDFRQKILREADKGVTEFLKCTVEDDSEAMIIE</sequence>